<reference evidence="1 2" key="2">
    <citation type="journal article" date="2022" name="Mol. Ecol. Resour.">
        <title>The genomes of chicory, endive, great burdock and yacon provide insights into Asteraceae paleo-polyploidization history and plant inulin production.</title>
        <authorList>
            <person name="Fan W."/>
            <person name="Wang S."/>
            <person name="Wang H."/>
            <person name="Wang A."/>
            <person name="Jiang F."/>
            <person name="Liu H."/>
            <person name="Zhao H."/>
            <person name="Xu D."/>
            <person name="Zhang Y."/>
        </authorList>
    </citation>
    <scope>NUCLEOTIDE SEQUENCE [LARGE SCALE GENOMIC DNA]</scope>
    <source>
        <strain evidence="2">cv. Yunnan</strain>
        <tissue evidence="1">Leaves</tissue>
    </source>
</reference>
<comment type="caution">
    <text evidence="1">The sequence shown here is derived from an EMBL/GenBank/DDBJ whole genome shotgun (WGS) entry which is preliminary data.</text>
</comment>
<gene>
    <name evidence="1" type="ORF">L1987_80730</name>
</gene>
<keyword evidence="2" id="KW-1185">Reference proteome</keyword>
<evidence type="ECO:0000313" key="2">
    <source>
        <dbReference type="Proteomes" id="UP001056120"/>
    </source>
</evidence>
<name>A0ACB8YSR4_9ASTR</name>
<protein>
    <submittedName>
        <fullName evidence="1">Uncharacterized protein</fullName>
    </submittedName>
</protein>
<organism evidence="1 2">
    <name type="scientific">Smallanthus sonchifolius</name>
    <dbReference type="NCBI Taxonomy" id="185202"/>
    <lineage>
        <taxon>Eukaryota</taxon>
        <taxon>Viridiplantae</taxon>
        <taxon>Streptophyta</taxon>
        <taxon>Embryophyta</taxon>
        <taxon>Tracheophyta</taxon>
        <taxon>Spermatophyta</taxon>
        <taxon>Magnoliopsida</taxon>
        <taxon>eudicotyledons</taxon>
        <taxon>Gunneridae</taxon>
        <taxon>Pentapetalae</taxon>
        <taxon>asterids</taxon>
        <taxon>campanulids</taxon>
        <taxon>Asterales</taxon>
        <taxon>Asteraceae</taxon>
        <taxon>Asteroideae</taxon>
        <taxon>Heliantheae alliance</taxon>
        <taxon>Millerieae</taxon>
        <taxon>Smallanthus</taxon>
    </lineage>
</organism>
<reference evidence="2" key="1">
    <citation type="journal article" date="2022" name="Mol. Ecol. Resour.">
        <title>The genomes of chicory, endive, great burdock and yacon provide insights into Asteraceae palaeo-polyploidization history and plant inulin production.</title>
        <authorList>
            <person name="Fan W."/>
            <person name="Wang S."/>
            <person name="Wang H."/>
            <person name="Wang A."/>
            <person name="Jiang F."/>
            <person name="Liu H."/>
            <person name="Zhao H."/>
            <person name="Xu D."/>
            <person name="Zhang Y."/>
        </authorList>
    </citation>
    <scope>NUCLEOTIDE SEQUENCE [LARGE SCALE GENOMIC DNA]</scope>
    <source>
        <strain evidence="2">cv. Yunnan</strain>
    </source>
</reference>
<sequence length="100" mass="11091">MLQNFFGWRIWASLVPNVGGILLSYVTELIFNVFGFCVALFGCLSTSTKTTIADLWFMAISLTVPLHYINPPAPLQVIKKASGNKMDQFMGRIAGDQEAF</sequence>
<dbReference type="Proteomes" id="UP001056120">
    <property type="component" value="Linkage Group LG27"/>
</dbReference>
<accession>A0ACB8YSR4</accession>
<evidence type="ECO:0000313" key="1">
    <source>
        <dbReference type="EMBL" id="KAI3687040.1"/>
    </source>
</evidence>
<dbReference type="EMBL" id="CM042044">
    <property type="protein sequence ID" value="KAI3687040.1"/>
    <property type="molecule type" value="Genomic_DNA"/>
</dbReference>
<proteinExistence type="predicted"/>